<feature type="region of interest" description="Disordered" evidence="1">
    <location>
        <begin position="279"/>
        <end position="302"/>
    </location>
</feature>
<sequence length="428" mass="48484">MSELEKDQSIVNGKTDEHHSHKKKSSSKKTTRESETNGEKKRKAPKIVVGDDPAEDQHVYESSPSKNVGREASDRDQEVPVKPKKKRAPKIEAEGDETKTTDEPVKKKKSKTPKSLPVDDEFQMIDASAVTEVEPYVESKPKVKKSKKSKTSPKPHSDSFEDLQVTNLDDPIPEMVDYTPEMYPEDIPLFDSGLGEYQQSILDAFNNLSAKMNFAQYIGSDDWCVAHKPKSGRTDNKSRIRKMLPGSNKADNKPGAKPGVPKQKFLTRFRTGVTSLVRDPNNMLFGEQPTHELNPDYDEPEEVDTDDLHRYAQKLRELEDQDRELNPEYLVIHDGKTVYAVHEADEDGKVKLSKRKPIYDRMADQKPDDQTDKRKLLARLRAPFTRNKDGKDSASATTTPDARSHRKSSRKSLNDEMTIASQEDPILI</sequence>
<proteinExistence type="predicted"/>
<feature type="compositionally biased region" description="Basic residues" evidence="1">
    <location>
        <begin position="142"/>
        <end position="153"/>
    </location>
</feature>
<dbReference type="EMBL" id="CAJNOR010001811">
    <property type="protein sequence ID" value="CAF1202850.1"/>
    <property type="molecule type" value="Genomic_DNA"/>
</dbReference>
<gene>
    <name evidence="2" type="ORF">XAT740_LOCUS23774</name>
</gene>
<comment type="caution">
    <text evidence="2">The sequence shown here is derived from an EMBL/GenBank/DDBJ whole genome shotgun (WGS) entry which is preliminary data.</text>
</comment>
<evidence type="ECO:0000256" key="1">
    <source>
        <dbReference type="SAM" id="MobiDB-lite"/>
    </source>
</evidence>
<keyword evidence="3" id="KW-1185">Reference proteome</keyword>
<name>A0A814WB77_ADIRI</name>
<dbReference type="Proteomes" id="UP000663828">
    <property type="component" value="Unassembled WGS sequence"/>
</dbReference>
<evidence type="ECO:0000313" key="2">
    <source>
        <dbReference type="EMBL" id="CAF1202850.1"/>
    </source>
</evidence>
<feature type="region of interest" description="Disordered" evidence="1">
    <location>
        <begin position="356"/>
        <end position="428"/>
    </location>
</feature>
<feature type="compositionally biased region" description="Basic and acidic residues" evidence="1">
    <location>
        <begin position="89"/>
        <end position="105"/>
    </location>
</feature>
<dbReference type="AlphaFoldDB" id="A0A814WB77"/>
<feature type="compositionally biased region" description="Basic and acidic residues" evidence="1">
    <location>
        <begin position="1"/>
        <end position="19"/>
    </location>
</feature>
<evidence type="ECO:0000313" key="3">
    <source>
        <dbReference type="Proteomes" id="UP000663828"/>
    </source>
</evidence>
<feature type="compositionally biased region" description="Basic and acidic residues" evidence="1">
    <location>
        <begin position="68"/>
        <end position="81"/>
    </location>
</feature>
<protein>
    <submittedName>
        <fullName evidence="2">Uncharacterized protein</fullName>
    </submittedName>
</protein>
<feature type="region of interest" description="Disordered" evidence="1">
    <location>
        <begin position="1"/>
        <end position="179"/>
    </location>
</feature>
<feature type="compositionally biased region" description="Basic residues" evidence="1">
    <location>
        <begin position="20"/>
        <end position="29"/>
    </location>
</feature>
<feature type="compositionally biased region" description="Basic and acidic residues" evidence="1">
    <location>
        <begin position="357"/>
        <end position="375"/>
    </location>
</feature>
<feature type="compositionally biased region" description="Basic and acidic residues" evidence="1">
    <location>
        <begin position="30"/>
        <end position="39"/>
    </location>
</feature>
<organism evidence="2 3">
    <name type="scientific">Adineta ricciae</name>
    <name type="common">Rotifer</name>
    <dbReference type="NCBI Taxonomy" id="249248"/>
    <lineage>
        <taxon>Eukaryota</taxon>
        <taxon>Metazoa</taxon>
        <taxon>Spiralia</taxon>
        <taxon>Gnathifera</taxon>
        <taxon>Rotifera</taxon>
        <taxon>Eurotatoria</taxon>
        <taxon>Bdelloidea</taxon>
        <taxon>Adinetida</taxon>
        <taxon>Adinetidae</taxon>
        <taxon>Adineta</taxon>
    </lineage>
</organism>
<feature type="region of interest" description="Disordered" evidence="1">
    <location>
        <begin position="229"/>
        <end position="262"/>
    </location>
</feature>
<reference evidence="2" key="1">
    <citation type="submission" date="2021-02" db="EMBL/GenBank/DDBJ databases">
        <authorList>
            <person name="Nowell W R."/>
        </authorList>
    </citation>
    <scope>NUCLEOTIDE SEQUENCE</scope>
</reference>
<accession>A0A814WB77</accession>